<dbReference type="PROSITE" id="PS51257">
    <property type="entry name" value="PROKAR_LIPOPROTEIN"/>
    <property type="match status" value="1"/>
</dbReference>
<dbReference type="AlphaFoldDB" id="A0A2Z2MAJ8"/>
<dbReference type="EMBL" id="CP014862">
    <property type="protein sequence ID" value="ASJ02459.1"/>
    <property type="molecule type" value="Genomic_DNA"/>
</dbReference>
<sequence length="171" mass="19699">MKKKRTLKIIALLLAIALLAATYAWAGCRKKNERLVESVYLDSLRSRLVLSDMADFLEHSIEHNASDAYLRLQLIRYEENVLSLGNVFSELYDLTGERKYSTLSEALSSVDGFLTDVSNDEPEKMRTRVKDNLEALKRLQELFKELSKYQKPEEIPESLAEELLNASRELR</sequence>
<protein>
    <submittedName>
        <fullName evidence="1">Uncharacterized protein</fullName>
    </submittedName>
</protein>
<dbReference type="Proteomes" id="UP000250179">
    <property type="component" value="Chromosome"/>
</dbReference>
<name>A0A2Z2MAJ8_THEPR</name>
<evidence type="ECO:0000313" key="1">
    <source>
        <dbReference type="EMBL" id="ASJ02459.1"/>
    </source>
</evidence>
<keyword evidence="2" id="KW-1185">Reference proteome</keyword>
<accession>A0A2Z2MAJ8</accession>
<proteinExistence type="predicted"/>
<organism evidence="1 2">
    <name type="scientific">Thermococcus profundus</name>
    <dbReference type="NCBI Taxonomy" id="49899"/>
    <lineage>
        <taxon>Archaea</taxon>
        <taxon>Methanobacteriati</taxon>
        <taxon>Methanobacteriota</taxon>
        <taxon>Thermococci</taxon>
        <taxon>Thermococcales</taxon>
        <taxon>Thermococcaceae</taxon>
        <taxon>Thermococcus</taxon>
    </lineage>
</organism>
<dbReference type="OrthoDB" id="102429at2157"/>
<evidence type="ECO:0000313" key="2">
    <source>
        <dbReference type="Proteomes" id="UP000250179"/>
    </source>
</evidence>
<reference evidence="1 2" key="1">
    <citation type="submission" date="2016-03" db="EMBL/GenBank/DDBJ databases">
        <title>Complete genome sequence of Thermococcus profundus strain DT5432.</title>
        <authorList>
            <person name="Oger P.M."/>
        </authorList>
    </citation>
    <scope>NUCLEOTIDE SEQUENCE [LARGE SCALE GENOMIC DNA]</scope>
    <source>
        <strain evidence="1 2">DT 5432</strain>
    </source>
</reference>
<dbReference type="KEGG" id="tprf:A3L09_03915"/>
<dbReference type="RefSeq" id="WP_088857720.1">
    <property type="nucleotide sequence ID" value="NZ_CP014862.1"/>
</dbReference>
<dbReference type="GeneID" id="33319529"/>
<gene>
    <name evidence="1" type="ORF">A3L09_03915</name>
</gene>